<feature type="transmembrane region" description="Helical" evidence="7">
    <location>
        <begin position="626"/>
        <end position="650"/>
    </location>
</feature>
<evidence type="ECO:0000256" key="6">
    <source>
        <dbReference type="SAM" id="MobiDB-lite"/>
    </source>
</evidence>
<evidence type="ECO:0000313" key="9">
    <source>
        <dbReference type="EMBL" id="NYJ24493.1"/>
    </source>
</evidence>
<dbReference type="InterPro" id="IPR000731">
    <property type="entry name" value="SSD"/>
</dbReference>
<dbReference type="AlphaFoldDB" id="A0A853CX43"/>
<evidence type="ECO:0000256" key="1">
    <source>
        <dbReference type="ARBA" id="ARBA00004651"/>
    </source>
</evidence>
<dbReference type="RefSeq" id="WP_179606658.1">
    <property type="nucleotide sequence ID" value="NZ_BAABEH010000001.1"/>
</dbReference>
<feature type="transmembrane region" description="Helical" evidence="7">
    <location>
        <begin position="237"/>
        <end position="255"/>
    </location>
</feature>
<evidence type="ECO:0000313" key="10">
    <source>
        <dbReference type="Proteomes" id="UP000578352"/>
    </source>
</evidence>
<evidence type="ECO:0000256" key="3">
    <source>
        <dbReference type="ARBA" id="ARBA00022692"/>
    </source>
</evidence>
<accession>A0A853CX43</accession>
<dbReference type="InterPro" id="IPR050545">
    <property type="entry name" value="Mycobact_MmpL"/>
</dbReference>
<dbReference type="InterPro" id="IPR004869">
    <property type="entry name" value="MMPL_dom"/>
</dbReference>
<comment type="caution">
    <text evidence="9">The sequence shown here is derived from an EMBL/GenBank/DDBJ whole genome shotgun (WGS) entry which is preliminary data.</text>
</comment>
<keyword evidence="5 7" id="KW-0472">Membrane</keyword>
<reference evidence="9 10" key="1">
    <citation type="submission" date="2020-07" db="EMBL/GenBank/DDBJ databases">
        <title>Sequencing the genomes of 1000 actinobacteria strains.</title>
        <authorList>
            <person name="Klenk H.-P."/>
        </authorList>
    </citation>
    <scope>NUCLEOTIDE SEQUENCE [LARGE SCALE GENOMIC DNA]</scope>
    <source>
        <strain evidence="9 10">DSM 15165</strain>
    </source>
</reference>
<feature type="transmembrane region" description="Helical" evidence="7">
    <location>
        <begin position="404"/>
        <end position="424"/>
    </location>
</feature>
<evidence type="ECO:0000256" key="7">
    <source>
        <dbReference type="SAM" id="Phobius"/>
    </source>
</evidence>
<feature type="transmembrane region" description="Helical" evidence="7">
    <location>
        <begin position="310"/>
        <end position="333"/>
    </location>
</feature>
<feature type="domain" description="SSD" evidence="8">
    <location>
        <begin position="186"/>
        <end position="333"/>
    </location>
</feature>
<organism evidence="9 10">
    <name type="scientific">Leifsonia shinshuensis</name>
    <dbReference type="NCBI Taxonomy" id="150026"/>
    <lineage>
        <taxon>Bacteria</taxon>
        <taxon>Bacillati</taxon>
        <taxon>Actinomycetota</taxon>
        <taxon>Actinomycetes</taxon>
        <taxon>Micrococcales</taxon>
        <taxon>Microbacteriaceae</taxon>
        <taxon>Leifsonia</taxon>
    </lineage>
</organism>
<dbReference type="Gene3D" id="1.20.1640.10">
    <property type="entry name" value="Multidrug efflux transporter AcrB transmembrane domain"/>
    <property type="match status" value="2"/>
</dbReference>
<feature type="region of interest" description="Disordered" evidence="6">
    <location>
        <begin position="344"/>
        <end position="382"/>
    </location>
</feature>
<dbReference type="GO" id="GO:0005886">
    <property type="term" value="C:plasma membrane"/>
    <property type="evidence" value="ECO:0007669"/>
    <property type="project" value="UniProtKB-SubCell"/>
</dbReference>
<sequence length="978" mass="101210">MSSLLYSIGRWAFRARKLVVSLWLLLLVLLAGGAIAFNQGTDNTFSIPGTESQAALDTLSRTFPQVSGTSAQIVVVAPKGETVDQAAIKDPVESTVADLAKTDGVAGTTSPYSTTVKNLISDDRTAAIITVQLHGQQTTVPAATKTAIKDAGAALQKELPSGSQTAVGGQLFSQNLPTISLTEGVGLVIAIIVLIVTFGSIIAAGMPLVTALLGVGLSMALIFIATLFGPISSTTPLLALMLGLAVGIDYSLFIISRHQSQLKAGVDPEESAARAVATAGSAVLFAGITVIIALAGLAVAGIPFLTTMGLAASVAVGIAVLVALSLTPAFLGFAGTRITPGRRAAKRAERAATRSTGEASVPETGTADAAPEPASRANPSLAHAAKAEIPKGPFRTWVRAVTRFPIATVLAVVVALGIAAVPALQLRLALPDAGSHPKNDPARIAYDLVSEHFGPGYNGPLIVTGSIISSHDPLGLMKKLGAEIADLPGVAAVPLSTPNQNADTGIVQVIPTTAPDDPRTAQLVSELRAKHQHFLDEYGVDLKVTGTTAAQIDVSSRLAGALLPFGILVVGLSLVLLTMVFRSIAVPIKAALGYLLSVGVAFGAVTAVFEWGWFADAVHLDKTGPVISFMPIILMGVLFGLAMDYEVFLVSRIREDYVHGGDARRAIQSGFVGSAKVVTAAAIIMISVFAAFVPEGDASIKPIALGLAVGVFVDAFIVRMTLVPAVLQLLGDKAWWMPRWLDRILPSFDVEGDGLQKELELADWPAPGARYLAAADGLSVSARRTPIMRDVSFRLGDGEALVVHGPDRTAALALVMAVTGRTRIDGGTVKVAGFVLPTRGSAVRSRTSVVRLDHSDTPVEDVRRALASAPVILGLDAADSLTDPVERRRVRVELGRAFADASAAGRPFALVVSCVDPSGLDDLLPDVAEPTAVQLAVDADGAAHGTAPVPPAADGATSTDHPLGDHHDAAHLEKANAR</sequence>
<feature type="transmembrane region" description="Helical" evidence="7">
    <location>
        <begin position="211"/>
        <end position="231"/>
    </location>
</feature>
<dbReference type="Pfam" id="PF03176">
    <property type="entry name" value="MMPL"/>
    <property type="match status" value="2"/>
</dbReference>
<name>A0A853CX43_9MICO</name>
<keyword evidence="3 7" id="KW-0812">Transmembrane</keyword>
<feature type="transmembrane region" description="Helical" evidence="7">
    <location>
        <begin position="705"/>
        <end position="730"/>
    </location>
</feature>
<dbReference type="EMBL" id="JACCFL010000001">
    <property type="protein sequence ID" value="NYJ24493.1"/>
    <property type="molecule type" value="Genomic_DNA"/>
</dbReference>
<proteinExistence type="predicted"/>
<dbReference type="PANTHER" id="PTHR33406">
    <property type="entry name" value="MEMBRANE PROTEIN MJ1562-RELATED"/>
    <property type="match status" value="1"/>
</dbReference>
<feature type="transmembrane region" description="Helical" evidence="7">
    <location>
        <begin position="671"/>
        <end position="693"/>
    </location>
</feature>
<dbReference type="Proteomes" id="UP000578352">
    <property type="component" value="Unassembled WGS sequence"/>
</dbReference>
<keyword evidence="2" id="KW-1003">Cell membrane</keyword>
<dbReference type="SUPFAM" id="SSF82866">
    <property type="entry name" value="Multidrug efflux transporter AcrB transmembrane domain"/>
    <property type="match status" value="2"/>
</dbReference>
<keyword evidence="4 7" id="KW-1133">Transmembrane helix</keyword>
<feature type="transmembrane region" description="Helical" evidence="7">
    <location>
        <begin position="276"/>
        <end position="304"/>
    </location>
</feature>
<evidence type="ECO:0000256" key="5">
    <source>
        <dbReference type="ARBA" id="ARBA00023136"/>
    </source>
</evidence>
<feature type="transmembrane region" description="Helical" evidence="7">
    <location>
        <begin position="593"/>
        <end position="614"/>
    </location>
</feature>
<gene>
    <name evidence="9" type="ORF">HNR13_002780</name>
</gene>
<evidence type="ECO:0000259" key="8">
    <source>
        <dbReference type="PROSITE" id="PS50156"/>
    </source>
</evidence>
<protein>
    <submittedName>
        <fullName evidence="9">RND superfamily putative drug exporter</fullName>
    </submittedName>
</protein>
<feature type="compositionally biased region" description="Basic and acidic residues" evidence="6">
    <location>
        <begin position="962"/>
        <end position="978"/>
    </location>
</feature>
<feature type="transmembrane region" description="Helical" evidence="7">
    <location>
        <begin position="184"/>
        <end position="204"/>
    </location>
</feature>
<feature type="region of interest" description="Disordered" evidence="6">
    <location>
        <begin position="942"/>
        <end position="978"/>
    </location>
</feature>
<dbReference type="PROSITE" id="PS50156">
    <property type="entry name" value="SSD"/>
    <property type="match status" value="1"/>
</dbReference>
<feature type="transmembrane region" description="Helical" evidence="7">
    <location>
        <begin position="561"/>
        <end position="581"/>
    </location>
</feature>
<comment type="subcellular location">
    <subcellularLocation>
        <location evidence="1">Cell membrane</location>
        <topology evidence="1">Multi-pass membrane protein</topology>
    </subcellularLocation>
</comment>
<evidence type="ECO:0000256" key="2">
    <source>
        <dbReference type="ARBA" id="ARBA00022475"/>
    </source>
</evidence>
<evidence type="ECO:0000256" key="4">
    <source>
        <dbReference type="ARBA" id="ARBA00022989"/>
    </source>
</evidence>
<dbReference type="PANTHER" id="PTHR33406:SF13">
    <property type="entry name" value="MEMBRANE PROTEIN YDFJ"/>
    <property type="match status" value="1"/>
</dbReference>